<dbReference type="EMBL" id="SNXZ01000002">
    <property type="protein sequence ID" value="TDQ00284.1"/>
    <property type="molecule type" value="Genomic_DNA"/>
</dbReference>
<dbReference type="InterPro" id="IPR050172">
    <property type="entry name" value="SsuD_RutA_monooxygenase"/>
</dbReference>
<name>A0A4R6SFE0_LABRH</name>
<dbReference type="RefSeq" id="WP_133849021.1">
    <property type="nucleotide sequence ID" value="NZ_SNXZ01000002.1"/>
</dbReference>
<evidence type="ECO:0000313" key="7">
    <source>
        <dbReference type="Proteomes" id="UP000295444"/>
    </source>
</evidence>
<dbReference type="Proteomes" id="UP000295444">
    <property type="component" value="Unassembled WGS sequence"/>
</dbReference>
<organism evidence="6 7">
    <name type="scientific">Labedaea rhizosphaerae</name>
    <dbReference type="NCBI Taxonomy" id="598644"/>
    <lineage>
        <taxon>Bacteria</taxon>
        <taxon>Bacillati</taxon>
        <taxon>Actinomycetota</taxon>
        <taxon>Actinomycetes</taxon>
        <taxon>Pseudonocardiales</taxon>
        <taxon>Pseudonocardiaceae</taxon>
        <taxon>Labedaea</taxon>
    </lineage>
</organism>
<evidence type="ECO:0000256" key="1">
    <source>
        <dbReference type="ARBA" id="ARBA00022630"/>
    </source>
</evidence>
<keyword evidence="1" id="KW-0285">Flavoprotein</keyword>
<dbReference type="Gene3D" id="3.20.20.30">
    <property type="entry name" value="Luciferase-like domain"/>
    <property type="match status" value="1"/>
</dbReference>
<dbReference type="PANTHER" id="PTHR42847">
    <property type="entry name" value="ALKANESULFONATE MONOOXYGENASE"/>
    <property type="match status" value="1"/>
</dbReference>
<dbReference type="Pfam" id="PF00296">
    <property type="entry name" value="Bac_luciferase"/>
    <property type="match status" value="1"/>
</dbReference>
<keyword evidence="4 6" id="KW-0503">Monooxygenase</keyword>
<reference evidence="6 7" key="1">
    <citation type="submission" date="2019-03" db="EMBL/GenBank/DDBJ databases">
        <title>Genomic Encyclopedia of Type Strains, Phase IV (KMG-IV): sequencing the most valuable type-strain genomes for metagenomic binning, comparative biology and taxonomic classification.</title>
        <authorList>
            <person name="Goeker M."/>
        </authorList>
    </citation>
    <scope>NUCLEOTIDE SEQUENCE [LARGE SCALE GENOMIC DNA]</scope>
    <source>
        <strain evidence="6 7">DSM 45361</strain>
    </source>
</reference>
<proteinExistence type="predicted"/>
<evidence type="ECO:0000256" key="2">
    <source>
        <dbReference type="ARBA" id="ARBA00022643"/>
    </source>
</evidence>
<evidence type="ECO:0000313" key="6">
    <source>
        <dbReference type="EMBL" id="TDQ00284.1"/>
    </source>
</evidence>
<dbReference type="InterPro" id="IPR011251">
    <property type="entry name" value="Luciferase-like_dom"/>
</dbReference>
<sequence>MDIGVGLPSTIPGITARQVLDWARTAEQAGFSSLGTLDRVVYGNLETIPTLAAAAAVTERIGLTTAIMIGPYRGNGTLLAKQLATVDNFAAGRLTLGIAVGARPDDFEATASPFGERGRQFDAQLAELRAVWAGEERGFAGAVGPTPVQAGGPPLLIGGTAPAAYRRMTEHGAGWIAGGGGPDAFAQGAEQARQAWQEAGRDGRPRLVAITYVSLGDDAEAHARSYLGDYYAFAGEYAERVAAGALTSPQQVADAVGAFAEHGCDELILFPCNPDVGQVDLIASAARK</sequence>
<keyword evidence="2" id="KW-0288">FMN</keyword>
<feature type="domain" description="Luciferase-like" evidence="5">
    <location>
        <begin position="13"/>
        <end position="256"/>
    </location>
</feature>
<keyword evidence="3" id="KW-0560">Oxidoreductase</keyword>
<protein>
    <submittedName>
        <fullName evidence="6">Alkanesulfonate monooxygenase SsuD/methylene tetrahydromethanopterin reductase-like flavin-dependent oxidoreductase (Luciferase family)</fullName>
    </submittedName>
</protein>
<dbReference type="InterPro" id="IPR036661">
    <property type="entry name" value="Luciferase-like_sf"/>
</dbReference>
<evidence type="ECO:0000256" key="4">
    <source>
        <dbReference type="ARBA" id="ARBA00023033"/>
    </source>
</evidence>
<dbReference type="AlphaFoldDB" id="A0A4R6SFE0"/>
<dbReference type="GO" id="GO:0046306">
    <property type="term" value="P:alkanesulfonate catabolic process"/>
    <property type="evidence" value="ECO:0007669"/>
    <property type="project" value="TreeGrafter"/>
</dbReference>
<keyword evidence="7" id="KW-1185">Reference proteome</keyword>
<accession>A0A4R6SFE0</accession>
<comment type="caution">
    <text evidence="6">The sequence shown here is derived from an EMBL/GenBank/DDBJ whole genome shotgun (WGS) entry which is preliminary data.</text>
</comment>
<evidence type="ECO:0000256" key="3">
    <source>
        <dbReference type="ARBA" id="ARBA00023002"/>
    </source>
</evidence>
<dbReference type="OrthoDB" id="5723200at2"/>
<dbReference type="SUPFAM" id="SSF51679">
    <property type="entry name" value="Bacterial luciferase-like"/>
    <property type="match status" value="1"/>
</dbReference>
<gene>
    <name evidence="6" type="ORF">EV186_102145</name>
</gene>
<dbReference type="PANTHER" id="PTHR42847:SF4">
    <property type="entry name" value="ALKANESULFONATE MONOOXYGENASE-RELATED"/>
    <property type="match status" value="1"/>
</dbReference>
<evidence type="ECO:0000259" key="5">
    <source>
        <dbReference type="Pfam" id="PF00296"/>
    </source>
</evidence>
<dbReference type="GO" id="GO:0008726">
    <property type="term" value="F:alkanesulfonate monooxygenase activity"/>
    <property type="evidence" value="ECO:0007669"/>
    <property type="project" value="TreeGrafter"/>
</dbReference>